<name>A0ABV7HMW8_9GAMM</name>
<dbReference type="Gene3D" id="2.40.128.110">
    <property type="entry name" value="Lipid/polyisoprenoid-binding, YceI-like"/>
    <property type="match status" value="1"/>
</dbReference>
<dbReference type="Pfam" id="PF04264">
    <property type="entry name" value="YceI"/>
    <property type="match status" value="1"/>
</dbReference>
<keyword evidence="4" id="KW-1185">Reference proteome</keyword>
<protein>
    <submittedName>
        <fullName evidence="3">YceI family protein</fullName>
    </submittedName>
</protein>
<feature type="signal peptide" evidence="1">
    <location>
        <begin position="1"/>
        <end position="25"/>
    </location>
</feature>
<dbReference type="RefSeq" id="WP_386722928.1">
    <property type="nucleotide sequence ID" value="NZ_JBHRSZ010000007.1"/>
</dbReference>
<reference evidence="4" key="1">
    <citation type="journal article" date="2019" name="Int. J. Syst. Evol. Microbiol.">
        <title>The Global Catalogue of Microorganisms (GCM) 10K type strain sequencing project: providing services to taxonomists for standard genome sequencing and annotation.</title>
        <authorList>
            <consortium name="The Broad Institute Genomics Platform"/>
            <consortium name="The Broad Institute Genome Sequencing Center for Infectious Disease"/>
            <person name="Wu L."/>
            <person name="Ma J."/>
        </authorList>
    </citation>
    <scope>NUCLEOTIDE SEQUENCE [LARGE SCALE GENOMIC DNA]</scope>
    <source>
        <strain evidence="4">KCTC 52438</strain>
    </source>
</reference>
<organism evidence="3 4">
    <name type="scientific">Litoribrevibacter euphylliae</name>
    <dbReference type="NCBI Taxonomy" id="1834034"/>
    <lineage>
        <taxon>Bacteria</taxon>
        <taxon>Pseudomonadati</taxon>
        <taxon>Pseudomonadota</taxon>
        <taxon>Gammaproteobacteria</taxon>
        <taxon>Oceanospirillales</taxon>
        <taxon>Oceanospirillaceae</taxon>
        <taxon>Litoribrevibacter</taxon>
    </lineage>
</organism>
<sequence length="194" mass="21098">MKLGKITKTLLATSLASLMSMSAMADKYVIDTKGAHASIQFKIQHLGYSWLTGRFNDFKGEFTFDEKNLAASQVNVVIDTKSVDSNHAERDKHLRGNDFLDVSTYPKAIFQSTSVVPGADGSFQLVGDLTLHGVTKSVTIDANHIGGGNDPWGGFRNGFEGSTTIKLKDFGIDYNLGPASETVELELHVEGIRQ</sequence>
<accession>A0ABV7HMW8</accession>
<evidence type="ECO:0000313" key="4">
    <source>
        <dbReference type="Proteomes" id="UP001595476"/>
    </source>
</evidence>
<dbReference type="EMBL" id="JBHRSZ010000007">
    <property type="protein sequence ID" value="MFC3153007.1"/>
    <property type="molecule type" value="Genomic_DNA"/>
</dbReference>
<comment type="caution">
    <text evidence="3">The sequence shown here is derived from an EMBL/GenBank/DDBJ whole genome shotgun (WGS) entry which is preliminary data.</text>
</comment>
<evidence type="ECO:0000313" key="3">
    <source>
        <dbReference type="EMBL" id="MFC3153007.1"/>
    </source>
</evidence>
<gene>
    <name evidence="3" type="ORF">ACFOEK_18345</name>
</gene>
<keyword evidence="1" id="KW-0732">Signal</keyword>
<feature type="chain" id="PRO_5045140848" evidence="1">
    <location>
        <begin position="26"/>
        <end position="194"/>
    </location>
</feature>
<dbReference type="SMART" id="SM00867">
    <property type="entry name" value="YceI"/>
    <property type="match status" value="1"/>
</dbReference>
<evidence type="ECO:0000259" key="2">
    <source>
        <dbReference type="SMART" id="SM00867"/>
    </source>
</evidence>
<feature type="domain" description="Lipid/polyisoprenoid-binding YceI-like" evidence="2">
    <location>
        <begin position="27"/>
        <end position="192"/>
    </location>
</feature>
<proteinExistence type="predicted"/>
<dbReference type="InterPro" id="IPR007372">
    <property type="entry name" value="Lipid/polyisoprenoid-bd_YceI"/>
</dbReference>
<evidence type="ECO:0000256" key="1">
    <source>
        <dbReference type="SAM" id="SignalP"/>
    </source>
</evidence>
<dbReference type="NCBIfam" id="NF002994">
    <property type="entry name" value="PRK03757.1"/>
    <property type="match status" value="1"/>
</dbReference>
<dbReference type="PANTHER" id="PTHR34406:SF1">
    <property type="entry name" value="PROTEIN YCEI"/>
    <property type="match status" value="1"/>
</dbReference>
<dbReference type="InterPro" id="IPR036761">
    <property type="entry name" value="TTHA0802/YceI-like_sf"/>
</dbReference>
<dbReference type="SUPFAM" id="SSF101874">
    <property type="entry name" value="YceI-like"/>
    <property type="match status" value="1"/>
</dbReference>
<dbReference type="PANTHER" id="PTHR34406">
    <property type="entry name" value="PROTEIN YCEI"/>
    <property type="match status" value="1"/>
</dbReference>
<dbReference type="Proteomes" id="UP001595476">
    <property type="component" value="Unassembled WGS sequence"/>
</dbReference>